<evidence type="ECO:0000313" key="1">
    <source>
        <dbReference type="EMBL" id="STU82387.1"/>
    </source>
</evidence>
<dbReference type="AlphaFoldDB" id="A0A377ZRI9"/>
<name>A0A377ZRI9_KLEPN</name>
<dbReference type="Proteomes" id="UP000254387">
    <property type="component" value="Unassembled WGS sequence"/>
</dbReference>
<dbReference type="EMBL" id="UGMN01000004">
    <property type="protein sequence ID" value="STU82387.1"/>
    <property type="molecule type" value="Genomic_DNA"/>
</dbReference>
<accession>A0A377ZRI9</accession>
<gene>
    <name evidence="1" type="ORF">NCTC5053_00442</name>
</gene>
<protein>
    <submittedName>
        <fullName evidence="1">Uncharacterized protein</fullName>
    </submittedName>
</protein>
<reference evidence="1 2" key="1">
    <citation type="submission" date="2018-06" db="EMBL/GenBank/DDBJ databases">
        <authorList>
            <consortium name="Pathogen Informatics"/>
            <person name="Doyle S."/>
        </authorList>
    </citation>
    <scope>NUCLEOTIDE SEQUENCE [LARGE SCALE GENOMIC DNA]</scope>
    <source>
        <strain evidence="1 2">NCTC5053</strain>
    </source>
</reference>
<organism evidence="1 2">
    <name type="scientific">Klebsiella pneumoniae</name>
    <dbReference type="NCBI Taxonomy" id="573"/>
    <lineage>
        <taxon>Bacteria</taxon>
        <taxon>Pseudomonadati</taxon>
        <taxon>Pseudomonadota</taxon>
        <taxon>Gammaproteobacteria</taxon>
        <taxon>Enterobacterales</taxon>
        <taxon>Enterobacteriaceae</taxon>
        <taxon>Klebsiella/Raoultella group</taxon>
        <taxon>Klebsiella</taxon>
        <taxon>Klebsiella pneumoniae complex</taxon>
    </lineage>
</organism>
<evidence type="ECO:0000313" key="2">
    <source>
        <dbReference type="Proteomes" id="UP000254387"/>
    </source>
</evidence>
<proteinExistence type="predicted"/>
<sequence>MPLATALSNLIVNLSQRFDMSYLQQLPLRQLLRLTEQLRKQHGKPPHN</sequence>